<feature type="region of interest" description="Disordered" evidence="1">
    <location>
        <begin position="92"/>
        <end position="195"/>
    </location>
</feature>
<dbReference type="GeneID" id="17041211"/>
<dbReference type="RefSeq" id="XP_005647767.1">
    <property type="nucleotide sequence ID" value="XM_005647710.1"/>
</dbReference>
<comment type="caution">
    <text evidence="2">The sequence shown here is derived from an EMBL/GenBank/DDBJ whole genome shotgun (WGS) entry which is preliminary data.</text>
</comment>
<feature type="compositionally biased region" description="Pro residues" evidence="1">
    <location>
        <begin position="562"/>
        <end position="577"/>
    </location>
</feature>
<accession>I0YXV4</accession>
<sequence length="736" mass="80272">MKWHPDKNPGNEETAKVAFQKVNAAYQRLTTEGDTDSDSEEIFTAADNFEAAAAFFMHMMREMREMGEGGVFFELGGGFGFMGGASFGPSSAPRGAAGRGPGFGSARGAGRGRSKPAHTFFEEVSDDDNDSYNSEEDSEDPDYGYYKAQEKRETARQQAEQRDRQKRAEELRARQQERQKLSEEDRRKNEERIEAEARARAQAQEEEVLYKVISQMPRPTMAERTETSVTLSMARLAKATGGSQLPKGCLWEMEMRLQSDSVWRSIHSSTSTGPVTANDLLPGTKYVFRARGGRKLPDGSMEWGKYSEESFYATMGRSQAPAGQAAGQAAESAGQPGQSKKGRRRDAAAAASKKLQPHKSEEVDLDEAKRRLRAEKEKEAAVKAAMDRAAEDYRRETERLAAQKAKTEEMVAEKVRRSRMKARKKEEAVQPPPPKEDGAHGTNEQAAAPAPPPQQTYRPPLPLRSTSGLNNYSDAFGDVRRINPEQPGSNTAGGGWDMMVEEEMSLQEAIQLTLALEESERYAKEEAANRSKLRFTEQSFPSLGGNAGDNGGEWEAWEDPDPPAPPPQKAALPPPSQPAYRESKRPAPAQGTSDSVSSMYASGNRRMAPPQPAYAPAPAPVRPHAEPPRTSGSGVYTEEDVVRQVRAPPPAAQPNGYGPPGFPNGHANGHKAPTQRPVPNGQVPARQPYNPLNSAPQQPQSAAASYAPPASQQLPRGNAATPMAALFPHLFPNTAT</sequence>
<dbReference type="InterPro" id="IPR013783">
    <property type="entry name" value="Ig-like_fold"/>
</dbReference>
<feature type="region of interest" description="Disordered" evidence="1">
    <location>
        <begin position="521"/>
        <end position="721"/>
    </location>
</feature>
<feature type="compositionally biased region" description="Basic and acidic residues" evidence="1">
    <location>
        <begin position="148"/>
        <end position="195"/>
    </location>
</feature>
<feature type="compositionally biased region" description="Basic and acidic residues" evidence="1">
    <location>
        <begin position="395"/>
        <end position="415"/>
    </location>
</feature>
<dbReference type="EMBL" id="AGSI01000008">
    <property type="protein sequence ID" value="EIE23223.1"/>
    <property type="molecule type" value="Genomic_DNA"/>
</dbReference>
<dbReference type="STRING" id="574566.I0YXV4"/>
<dbReference type="KEGG" id="csl:COCSUDRAFT_66228"/>
<dbReference type="InterPro" id="IPR036116">
    <property type="entry name" value="FN3_sf"/>
</dbReference>
<evidence type="ECO:0000313" key="2">
    <source>
        <dbReference type="EMBL" id="EIE23223.1"/>
    </source>
</evidence>
<dbReference type="AlphaFoldDB" id="I0YXV4"/>
<feature type="compositionally biased region" description="Pro residues" evidence="1">
    <location>
        <begin position="449"/>
        <end position="462"/>
    </location>
</feature>
<evidence type="ECO:0008006" key="4">
    <source>
        <dbReference type="Google" id="ProtNLM"/>
    </source>
</evidence>
<name>I0YXV4_COCSC</name>
<gene>
    <name evidence="2" type="ORF">COCSUDRAFT_66228</name>
</gene>
<organism evidence="2 3">
    <name type="scientific">Coccomyxa subellipsoidea (strain C-169)</name>
    <name type="common">Green microalga</name>
    <dbReference type="NCBI Taxonomy" id="574566"/>
    <lineage>
        <taxon>Eukaryota</taxon>
        <taxon>Viridiplantae</taxon>
        <taxon>Chlorophyta</taxon>
        <taxon>core chlorophytes</taxon>
        <taxon>Trebouxiophyceae</taxon>
        <taxon>Trebouxiophyceae incertae sedis</taxon>
        <taxon>Coccomyxaceae</taxon>
        <taxon>Coccomyxa</taxon>
        <taxon>Coccomyxa subellipsoidea</taxon>
    </lineage>
</organism>
<dbReference type="SUPFAM" id="SSF46565">
    <property type="entry name" value="Chaperone J-domain"/>
    <property type="match status" value="1"/>
</dbReference>
<dbReference type="InterPro" id="IPR036869">
    <property type="entry name" value="J_dom_sf"/>
</dbReference>
<dbReference type="Proteomes" id="UP000007264">
    <property type="component" value="Unassembled WGS sequence"/>
</dbReference>
<dbReference type="OrthoDB" id="498926at2759"/>
<feature type="compositionally biased region" description="Basic and acidic residues" evidence="1">
    <location>
        <begin position="424"/>
        <end position="439"/>
    </location>
</feature>
<evidence type="ECO:0000313" key="3">
    <source>
        <dbReference type="Proteomes" id="UP000007264"/>
    </source>
</evidence>
<proteinExistence type="predicted"/>
<protein>
    <recommendedName>
        <fullName evidence="4">J domain-containing protein</fullName>
    </recommendedName>
</protein>
<feature type="compositionally biased region" description="Low complexity" evidence="1">
    <location>
        <begin position="317"/>
        <end position="339"/>
    </location>
</feature>
<dbReference type="InterPro" id="IPR001623">
    <property type="entry name" value="DnaJ_domain"/>
</dbReference>
<dbReference type="eggNOG" id="ENOG502SVGV">
    <property type="taxonomic scope" value="Eukaryota"/>
</dbReference>
<reference evidence="2 3" key="1">
    <citation type="journal article" date="2012" name="Genome Biol.">
        <title>The genome of the polar eukaryotic microalga coccomyxa subellipsoidea reveals traits of cold adaptation.</title>
        <authorList>
            <person name="Blanc G."/>
            <person name="Agarkova I."/>
            <person name="Grimwood J."/>
            <person name="Kuo A."/>
            <person name="Brueggeman A."/>
            <person name="Dunigan D."/>
            <person name="Gurnon J."/>
            <person name="Ladunga I."/>
            <person name="Lindquist E."/>
            <person name="Lucas S."/>
            <person name="Pangilinan J."/>
            <person name="Proschold T."/>
            <person name="Salamov A."/>
            <person name="Schmutz J."/>
            <person name="Weeks D."/>
            <person name="Yamada T."/>
            <person name="Claverie J.M."/>
            <person name="Grigoriev I."/>
            <person name="Van Etten J."/>
            <person name="Lomsadze A."/>
            <person name="Borodovsky M."/>
        </authorList>
    </citation>
    <scope>NUCLEOTIDE SEQUENCE [LARGE SCALE GENOMIC DNA]</scope>
    <source>
        <strain evidence="2 3">C-169</strain>
    </source>
</reference>
<feature type="compositionally biased region" description="Acidic residues" evidence="1">
    <location>
        <begin position="123"/>
        <end position="142"/>
    </location>
</feature>
<feature type="compositionally biased region" description="Polar residues" evidence="1">
    <location>
        <begin position="590"/>
        <end position="601"/>
    </location>
</feature>
<dbReference type="SUPFAM" id="SSF49265">
    <property type="entry name" value="Fibronectin type III"/>
    <property type="match status" value="1"/>
</dbReference>
<evidence type="ECO:0000256" key="1">
    <source>
        <dbReference type="SAM" id="MobiDB-lite"/>
    </source>
</evidence>
<feature type="compositionally biased region" description="Pro residues" evidence="1">
    <location>
        <begin position="609"/>
        <end position="621"/>
    </location>
</feature>
<feature type="compositionally biased region" description="Polar residues" evidence="1">
    <location>
        <begin position="464"/>
        <end position="473"/>
    </location>
</feature>
<dbReference type="Gene3D" id="1.10.287.110">
    <property type="entry name" value="DnaJ domain"/>
    <property type="match status" value="1"/>
</dbReference>
<dbReference type="CDD" id="cd06257">
    <property type="entry name" value="DnaJ"/>
    <property type="match status" value="1"/>
</dbReference>
<feature type="region of interest" description="Disordered" evidence="1">
    <location>
        <begin position="317"/>
        <end position="367"/>
    </location>
</feature>
<dbReference type="Gene3D" id="2.60.40.10">
    <property type="entry name" value="Immunoglobulins"/>
    <property type="match status" value="1"/>
</dbReference>
<feature type="region of interest" description="Disordered" evidence="1">
    <location>
        <begin position="395"/>
        <end position="500"/>
    </location>
</feature>
<feature type="compositionally biased region" description="Basic and acidic residues" evidence="1">
    <location>
        <begin position="358"/>
        <end position="367"/>
    </location>
</feature>
<feature type="compositionally biased region" description="Gly residues" evidence="1">
    <location>
        <begin position="97"/>
        <end position="109"/>
    </location>
</feature>
<feature type="compositionally biased region" description="Low complexity" evidence="1">
    <location>
        <begin position="694"/>
        <end position="713"/>
    </location>
</feature>
<keyword evidence="3" id="KW-1185">Reference proteome</keyword>